<dbReference type="InterPro" id="IPR029044">
    <property type="entry name" value="Nucleotide-diphossugar_trans"/>
</dbReference>
<dbReference type="Proteomes" id="UP001238467">
    <property type="component" value="Unassembled WGS sequence"/>
</dbReference>
<dbReference type="Gene3D" id="3.90.550.10">
    <property type="entry name" value="Spore Coat Polysaccharide Biosynthesis Protein SpsA, Chain A"/>
    <property type="match status" value="1"/>
</dbReference>
<dbReference type="SUPFAM" id="SSF53335">
    <property type="entry name" value="S-adenosyl-L-methionine-dependent methyltransferases"/>
    <property type="match status" value="1"/>
</dbReference>
<protein>
    <submittedName>
        <fullName evidence="2">Glycosyltransferase involved in cell wall biosynthesis/predicted O-methyltransferase YrrM</fullName>
    </submittedName>
</protein>
<feature type="domain" description="Glycosyltransferase 2-like" evidence="1">
    <location>
        <begin position="241"/>
        <end position="402"/>
    </location>
</feature>
<accession>A0ABU0DCT7</accession>
<organism evidence="2 3">
    <name type="scientific">Ancylobacter vacuolatus</name>
    <dbReference type="NCBI Taxonomy" id="223389"/>
    <lineage>
        <taxon>Bacteria</taxon>
        <taxon>Pseudomonadati</taxon>
        <taxon>Pseudomonadota</taxon>
        <taxon>Alphaproteobacteria</taxon>
        <taxon>Hyphomicrobiales</taxon>
        <taxon>Xanthobacteraceae</taxon>
        <taxon>Ancylobacter</taxon>
    </lineage>
</organism>
<comment type="caution">
    <text evidence="2">The sequence shown here is derived from an EMBL/GenBank/DDBJ whole genome shotgun (WGS) entry which is preliminary data.</text>
</comment>
<dbReference type="Gene3D" id="3.40.50.150">
    <property type="entry name" value="Vaccinia Virus protein VP39"/>
    <property type="match status" value="1"/>
</dbReference>
<dbReference type="InterPro" id="IPR001173">
    <property type="entry name" value="Glyco_trans_2-like"/>
</dbReference>
<dbReference type="RefSeq" id="WP_307057451.1">
    <property type="nucleotide sequence ID" value="NZ_JAUSUH010000001.1"/>
</dbReference>
<dbReference type="Pfam" id="PF00535">
    <property type="entry name" value="Glycos_transf_2"/>
    <property type="match status" value="1"/>
</dbReference>
<dbReference type="Pfam" id="PF13578">
    <property type="entry name" value="Methyltransf_24"/>
    <property type="match status" value="1"/>
</dbReference>
<dbReference type="Gene3D" id="3.40.50.2000">
    <property type="entry name" value="Glycogen Phosphorylase B"/>
    <property type="match status" value="1"/>
</dbReference>
<evidence type="ECO:0000259" key="1">
    <source>
        <dbReference type="Pfam" id="PF00535"/>
    </source>
</evidence>
<name>A0ABU0DCT7_9HYPH</name>
<reference evidence="2 3" key="1">
    <citation type="submission" date="2023-07" db="EMBL/GenBank/DDBJ databases">
        <title>Genomic Encyclopedia of Type Strains, Phase IV (KMG-IV): sequencing the most valuable type-strain genomes for metagenomic binning, comparative biology and taxonomic classification.</title>
        <authorList>
            <person name="Goeker M."/>
        </authorList>
    </citation>
    <scope>NUCLEOTIDE SEQUENCE [LARGE SCALE GENOMIC DNA]</scope>
    <source>
        <strain evidence="2 3">DSM 1277</strain>
    </source>
</reference>
<evidence type="ECO:0000313" key="3">
    <source>
        <dbReference type="Proteomes" id="UP001238467"/>
    </source>
</evidence>
<dbReference type="SUPFAM" id="SSF53448">
    <property type="entry name" value="Nucleotide-diphospho-sugar transferases"/>
    <property type="match status" value="1"/>
</dbReference>
<keyword evidence="3" id="KW-1185">Reference proteome</keyword>
<dbReference type="CDD" id="cd03801">
    <property type="entry name" value="GT4_PimA-like"/>
    <property type="match status" value="1"/>
</dbReference>
<dbReference type="EMBL" id="JAUSUH010000001">
    <property type="protein sequence ID" value="MDQ0346231.1"/>
    <property type="molecule type" value="Genomic_DNA"/>
</dbReference>
<dbReference type="PANTHER" id="PTHR22916">
    <property type="entry name" value="GLYCOSYLTRANSFERASE"/>
    <property type="match status" value="1"/>
</dbReference>
<sequence length="925" mass="102496">MVDIRKLADLALAVPADIGGGSALDKLYVMAGLAARLDLKTYVEIGVYRGRSLLPLAWSFAARGGRSYGIDPYSRAAAREADIPAAVFDEVTAFIETTDYDALHDAFLQRRDELHLAASCELLRETSARAIDVLRGRGVAAGMVHIDGNHDRAEVLADVEAYFGLMGEGAVMVLDDIDWPSVGDGLALARERLTPVFETATYAVLIRSRDAALAGELGALCHSLERHALRFLHPRPAPKVSVSMITFNHERFIGQAIESALAQQTDFEVEIVIGEDRSTDATRAICRSYRDRYPDRIHLVERPVNIGAVPNYLETCRECRGEYVAFLEGDDVWTDPHKLSKQVAFLDSHRDYAICFHNVLVADEDGTPTHPLFATLPASSTAADLCAGDFIATPSCMMRNRLIAEIPAWMYALPGCGWPFNILNAQHGMIGYIDEPMAVSRRHAGTFRSRRPGRERLVSAIRLSLQLDRLFDFRYRAQFAQFIAANRRALGTELDIEIGEVGAPMPPLPRPVRRRGRISTARKALQRRVRQWFSGDDGADALPAMLDLLILDDAYPHPQSGFRREEFDTYLALFERVRVFSSGAASTFFKDKRSIEEVIAEHDVAAPALSGKTRPMAKLPPNQRARCGLTVFAGNCAASLAHFEANAIPFVFTLYPGGAFFMRDATSDDRLRRIFASPMFRKVIVTQKITLDYLVEKGFCARGEIEFIYGVVTPATNLDPPAPLPRYGEGKPRLDICFTAHKYTSDGRDKGYDLFLDVARALAARFDDCHFHVVGGFGPDDLPLDGLDGRITFYGSREPGWLRDFYRDKDLILLCNVPFVLLPGAFDGFPTACGSDAMLNEVALFCTDPLNLNCAFVDDRDLVLVPHEVEAIVEKVSWYRAHPSALRELARSGRVAAERVYGFDAQLAPRLALLHRQIFAGGAEA</sequence>
<evidence type="ECO:0000313" key="2">
    <source>
        <dbReference type="EMBL" id="MDQ0346231.1"/>
    </source>
</evidence>
<dbReference type="SUPFAM" id="SSF53756">
    <property type="entry name" value="UDP-Glycosyltransferase/glycogen phosphorylase"/>
    <property type="match status" value="1"/>
</dbReference>
<dbReference type="PANTHER" id="PTHR22916:SF3">
    <property type="entry name" value="UDP-GLCNAC:BETAGAL BETA-1,3-N-ACETYLGLUCOSAMINYLTRANSFERASE-LIKE PROTEIN 1"/>
    <property type="match status" value="1"/>
</dbReference>
<dbReference type="InterPro" id="IPR029063">
    <property type="entry name" value="SAM-dependent_MTases_sf"/>
</dbReference>
<proteinExistence type="predicted"/>
<gene>
    <name evidence="2" type="ORF">J2S76_000632</name>
</gene>